<name>A0ABT9YXD8_9BACI</name>
<evidence type="ECO:0000256" key="6">
    <source>
        <dbReference type="SAM" id="MobiDB-lite"/>
    </source>
</evidence>
<sequence>MKKYVLFLLIGLFTFSLTACNDDEKKESANTAETKSDEEAAAEAKEMQKKLDKQKVEENTVVAIVNGQELKGSDYNAQLNIAQTTFQQMGQDPTTDEVAKQVKDYTLENLVGQTLLMQEVDKKGYKATDEAINKKLETIKGQYKDEKAFEQALKNNNITLDELKKQISDEVRYSQYIENDLKVEEVKEEDVKKYYDTMVSSLKESDDKSTEVPEYKDVKETLKVNLESQKTQEKLSEKVEELKKAAKIELKI</sequence>
<feature type="signal peptide" evidence="7">
    <location>
        <begin position="1"/>
        <end position="19"/>
    </location>
</feature>
<reference evidence="8 9" key="1">
    <citation type="submission" date="2023-07" db="EMBL/GenBank/DDBJ databases">
        <title>Genomic Encyclopedia of Type Strains, Phase IV (KMG-IV): sequencing the most valuable type-strain genomes for metagenomic binning, comparative biology and taxonomic classification.</title>
        <authorList>
            <person name="Goeker M."/>
        </authorList>
    </citation>
    <scope>NUCLEOTIDE SEQUENCE [LARGE SCALE GENOMIC DNA]</scope>
    <source>
        <strain evidence="8 9">DSM 17723</strain>
    </source>
</reference>
<accession>A0ABT9YXD8</accession>
<dbReference type="EMBL" id="JAUSTZ010000001">
    <property type="protein sequence ID" value="MDQ0223730.1"/>
    <property type="molecule type" value="Genomic_DNA"/>
</dbReference>
<keyword evidence="4" id="KW-0697">Rotamase</keyword>
<dbReference type="InterPro" id="IPR050245">
    <property type="entry name" value="PrsA_foldase"/>
</dbReference>
<keyword evidence="3 7" id="KW-0732">Signal</keyword>
<comment type="caution">
    <text evidence="8">The sequence shown here is derived from an EMBL/GenBank/DDBJ whole genome shotgun (WGS) entry which is preliminary data.</text>
</comment>
<gene>
    <name evidence="8" type="ORF">J2S02_000052</name>
</gene>
<feature type="region of interest" description="Disordered" evidence="6">
    <location>
        <begin position="24"/>
        <end position="54"/>
    </location>
</feature>
<dbReference type="PROSITE" id="PS51257">
    <property type="entry name" value="PROKAR_LIPOPROTEIN"/>
    <property type="match status" value="1"/>
</dbReference>
<evidence type="ECO:0000256" key="3">
    <source>
        <dbReference type="ARBA" id="ARBA00022729"/>
    </source>
</evidence>
<comment type="catalytic activity">
    <reaction evidence="1">
        <text>[protein]-peptidylproline (omega=180) = [protein]-peptidylproline (omega=0)</text>
        <dbReference type="Rhea" id="RHEA:16237"/>
        <dbReference type="Rhea" id="RHEA-COMP:10747"/>
        <dbReference type="Rhea" id="RHEA-COMP:10748"/>
        <dbReference type="ChEBI" id="CHEBI:83833"/>
        <dbReference type="ChEBI" id="CHEBI:83834"/>
        <dbReference type="EC" id="5.2.1.8"/>
    </reaction>
</comment>
<keyword evidence="9" id="KW-1185">Reference proteome</keyword>
<evidence type="ECO:0000256" key="5">
    <source>
        <dbReference type="ARBA" id="ARBA00023235"/>
    </source>
</evidence>
<protein>
    <recommendedName>
        <fullName evidence="2">peptidylprolyl isomerase</fullName>
        <ecNumber evidence="2">5.2.1.8</ecNumber>
    </recommendedName>
</protein>
<dbReference type="PANTHER" id="PTHR47245">
    <property type="entry name" value="PEPTIDYLPROLYL ISOMERASE"/>
    <property type="match status" value="1"/>
</dbReference>
<dbReference type="Proteomes" id="UP001232245">
    <property type="component" value="Unassembled WGS sequence"/>
</dbReference>
<proteinExistence type="predicted"/>
<keyword evidence="5" id="KW-0413">Isomerase</keyword>
<evidence type="ECO:0000313" key="9">
    <source>
        <dbReference type="Proteomes" id="UP001232245"/>
    </source>
</evidence>
<feature type="chain" id="PRO_5046509907" description="peptidylprolyl isomerase" evidence="7">
    <location>
        <begin position="20"/>
        <end position="252"/>
    </location>
</feature>
<organism evidence="8 9">
    <name type="scientific">Metabacillus niabensis</name>
    <dbReference type="NCBI Taxonomy" id="324854"/>
    <lineage>
        <taxon>Bacteria</taxon>
        <taxon>Bacillati</taxon>
        <taxon>Bacillota</taxon>
        <taxon>Bacilli</taxon>
        <taxon>Bacillales</taxon>
        <taxon>Bacillaceae</taxon>
        <taxon>Metabacillus</taxon>
    </lineage>
</organism>
<dbReference type="Gene3D" id="1.10.4030.10">
    <property type="entry name" value="Porin chaperone SurA, peptide-binding domain"/>
    <property type="match status" value="1"/>
</dbReference>
<dbReference type="EC" id="5.2.1.8" evidence="2"/>
<dbReference type="SUPFAM" id="SSF109998">
    <property type="entry name" value="Triger factor/SurA peptide-binding domain-like"/>
    <property type="match status" value="1"/>
</dbReference>
<evidence type="ECO:0000256" key="7">
    <source>
        <dbReference type="SAM" id="SignalP"/>
    </source>
</evidence>
<evidence type="ECO:0000256" key="1">
    <source>
        <dbReference type="ARBA" id="ARBA00000971"/>
    </source>
</evidence>
<evidence type="ECO:0000256" key="4">
    <source>
        <dbReference type="ARBA" id="ARBA00023110"/>
    </source>
</evidence>
<dbReference type="PANTHER" id="PTHR47245:SF1">
    <property type="entry name" value="FOLDASE PROTEIN PRSA"/>
    <property type="match status" value="1"/>
</dbReference>
<evidence type="ECO:0000313" key="8">
    <source>
        <dbReference type="EMBL" id="MDQ0223730.1"/>
    </source>
</evidence>
<dbReference type="InterPro" id="IPR027304">
    <property type="entry name" value="Trigger_fact/SurA_dom_sf"/>
</dbReference>
<evidence type="ECO:0000256" key="2">
    <source>
        <dbReference type="ARBA" id="ARBA00013194"/>
    </source>
</evidence>
<dbReference type="Pfam" id="PF13624">
    <property type="entry name" value="SurA_N_3"/>
    <property type="match status" value="1"/>
</dbReference>
<dbReference type="RefSeq" id="WP_095301483.1">
    <property type="nucleotide sequence ID" value="NZ_CADEPK010000222.1"/>
</dbReference>